<feature type="transmembrane region" description="Helical" evidence="6">
    <location>
        <begin position="477"/>
        <end position="499"/>
    </location>
</feature>
<feature type="transmembrane region" description="Helical" evidence="6">
    <location>
        <begin position="136"/>
        <end position="156"/>
    </location>
</feature>
<comment type="caution">
    <text evidence="8">The sequence shown here is derived from an EMBL/GenBank/DDBJ whole genome shotgun (WGS) entry which is preliminary data.</text>
</comment>
<dbReference type="Proteomes" id="UP001309876">
    <property type="component" value="Unassembled WGS sequence"/>
</dbReference>
<dbReference type="InterPro" id="IPR020846">
    <property type="entry name" value="MFS_dom"/>
</dbReference>
<dbReference type="PANTHER" id="PTHR23511">
    <property type="entry name" value="SYNAPTIC VESICLE GLYCOPROTEIN 2"/>
    <property type="match status" value="1"/>
</dbReference>
<dbReference type="PANTHER" id="PTHR23511:SF5">
    <property type="entry name" value="MAJOR FACILITATOR-TYPE TRANSPORTER HXNZ-RELATED"/>
    <property type="match status" value="1"/>
</dbReference>
<feature type="transmembrane region" description="Helical" evidence="6">
    <location>
        <begin position="444"/>
        <end position="465"/>
    </location>
</feature>
<dbReference type="EMBL" id="JAVRRJ010000005">
    <property type="protein sequence ID" value="KAK5084829.1"/>
    <property type="molecule type" value="Genomic_DNA"/>
</dbReference>
<reference evidence="8 9" key="1">
    <citation type="submission" date="2023-08" db="EMBL/GenBank/DDBJ databases">
        <title>Black Yeasts Isolated from many extreme environments.</title>
        <authorList>
            <person name="Coleine C."/>
            <person name="Stajich J.E."/>
            <person name="Selbmann L."/>
        </authorList>
    </citation>
    <scope>NUCLEOTIDE SEQUENCE [LARGE SCALE GENOMIC DNA]</scope>
    <source>
        <strain evidence="8 9">CCFEE 5910</strain>
    </source>
</reference>
<accession>A0AAN7SYK9</accession>
<dbReference type="PROSITE" id="PS50850">
    <property type="entry name" value="MFS"/>
    <property type="match status" value="1"/>
</dbReference>
<feature type="domain" description="Major facilitator superfamily (MFS) profile" evidence="7">
    <location>
        <begin position="71"/>
        <end position="529"/>
    </location>
</feature>
<evidence type="ECO:0000259" key="7">
    <source>
        <dbReference type="PROSITE" id="PS50850"/>
    </source>
</evidence>
<evidence type="ECO:0000256" key="2">
    <source>
        <dbReference type="ARBA" id="ARBA00022448"/>
    </source>
</evidence>
<keyword evidence="5 6" id="KW-0472">Membrane</keyword>
<dbReference type="CDD" id="cd17316">
    <property type="entry name" value="MFS_SV2_like"/>
    <property type="match status" value="1"/>
</dbReference>
<name>A0AAN7SYK9_9EURO</name>
<evidence type="ECO:0000313" key="8">
    <source>
        <dbReference type="EMBL" id="KAK5084829.1"/>
    </source>
</evidence>
<feature type="transmembrane region" description="Helical" evidence="6">
    <location>
        <begin position="193"/>
        <end position="217"/>
    </location>
</feature>
<feature type="transmembrane region" description="Helical" evidence="6">
    <location>
        <begin position="105"/>
        <end position="124"/>
    </location>
</feature>
<keyword evidence="9" id="KW-1185">Reference proteome</keyword>
<feature type="transmembrane region" description="Helical" evidence="6">
    <location>
        <begin position="505"/>
        <end position="526"/>
    </location>
</feature>
<evidence type="ECO:0000256" key="5">
    <source>
        <dbReference type="ARBA" id="ARBA00023136"/>
    </source>
</evidence>
<dbReference type="GO" id="GO:0022857">
    <property type="term" value="F:transmembrane transporter activity"/>
    <property type="evidence" value="ECO:0007669"/>
    <property type="project" value="InterPro"/>
</dbReference>
<feature type="transmembrane region" description="Helical" evidence="6">
    <location>
        <begin position="390"/>
        <end position="412"/>
    </location>
</feature>
<keyword evidence="3 6" id="KW-0812">Transmembrane</keyword>
<dbReference type="InterPro" id="IPR036259">
    <property type="entry name" value="MFS_trans_sf"/>
</dbReference>
<dbReference type="SUPFAM" id="SSF103473">
    <property type="entry name" value="MFS general substrate transporter"/>
    <property type="match status" value="1"/>
</dbReference>
<evidence type="ECO:0000256" key="6">
    <source>
        <dbReference type="SAM" id="Phobius"/>
    </source>
</evidence>
<dbReference type="Pfam" id="PF07690">
    <property type="entry name" value="MFS_1"/>
    <property type="match status" value="1"/>
</dbReference>
<dbReference type="InterPro" id="IPR011701">
    <property type="entry name" value="MFS"/>
</dbReference>
<evidence type="ECO:0000313" key="9">
    <source>
        <dbReference type="Proteomes" id="UP001309876"/>
    </source>
</evidence>
<gene>
    <name evidence="8" type="ORF">LTR05_005908</name>
</gene>
<evidence type="ECO:0000256" key="4">
    <source>
        <dbReference type="ARBA" id="ARBA00022989"/>
    </source>
</evidence>
<keyword evidence="4 6" id="KW-1133">Transmembrane helix</keyword>
<feature type="transmembrane region" description="Helical" evidence="6">
    <location>
        <begin position="162"/>
        <end position="186"/>
    </location>
</feature>
<feature type="transmembrane region" description="Helical" evidence="6">
    <location>
        <begin position="352"/>
        <end position="370"/>
    </location>
</feature>
<keyword evidence="2" id="KW-0813">Transport</keyword>
<evidence type="ECO:0000256" key="3">
    <source>
        <dbReference type="ARBA" id="ARBA00022692"/>
    </source>
</evidence>
<feature type="transmembrane region" description="Helical" evidence="6">
    <location>
        <begin position="419"/>
        <end position="438"/>
    </location>
</feature>
<comment type="subcellular location">
    <subcellularLocation>
        <location evidence="1">Membrane</location>
        <topology evidence="1">Multi-pass membrane protein</topology>
    </subcellularLocation>
</comment>
<dbReference type="Gene3D" id="1.20.1250.20">
    <property type="entry name" value="MFS general substrate transporter like domains"/>
    <property type="match status" value="1"/>
</dbReference>
<sequence length="534" mass="58568">MPARVSQDKKPSLSADIQPVLSHEIGFIEKIDDKENREFYGSSVTDSYRIKSELVSKCMQEIGMGRFQWELFVVSGFGWITDNFWSQGIGAIQPAVVLELQGIEHVALSSVAYYVGMICGASFWGISCDLIGRNPAFNLTILIGGVFACACAGLSNFTAFCIFWFIIGTSAGGNVPVDSIIFLEYLPGSHQHLLTALSAWWNFAQVIVSLIAWVMLANFSCSTDSTPDTCGLRQNMGWRYTLIILGGLALAFGLIRILVFKLPESPRYLLSQGRDIDAVEAVNYVARRNRKPEPLNLVMFQEIDRQIGLTPTTEEELRALSRTQILKENLKDFQAMNYKSLFATKDLARHTTLIWLIWLTIGVAYPLYFNFLPTYLAQKFSTDGSLSATYRSYCITSAVGVLGPIAASFIVNTRLGSRWSMGGSAIITGIFLFGYTAAKTSDANLAFSCLTGLLGNFMYAIMYAFTPESFPAPHRGLGTGQAATLLRLGGLAAALIGMYTNFSVVPIYVAATMWIVVGCIAFGLPFETHGKAAI</sequence>
<organism evidence="8 9">
    <name type="scientific">Lithohypha guttulata</name>
    <dbReference type="NCBI Taxonomy" id="1690604"/>
    <lineage>
        <taxon>Eukaryota</taxon>
        <taxon>Fungi</taxon>
        <taxon>Dikarya</taxon>
        <taxon>Ascomycota</taxon>
        <taxon>Pezizomycotina</taxon>
        <taxon>Eurotiomycetes</taxon>
        <taxon>Chaetothyriomycetidae</taxon>
        <taxon>Chaetothyriales</taxon>
        <taxon>Trichomeriaceae</taxon>
        <taxon>Lithohypha</taxon>
    </lineage>
</organism>
<protein>
    <recommendedName>
        <fullName evidence="7">Major facilitator superfamily (MFS) profile domain-containing protein</fullName>
    </recommendedName>
</protein>
<dbReference type="AlphaFoldDB" id="A0AAN7SYK9"/>
<dbReference type="GO" id="GO:0016020">
    <property type="term" value="C:membrane"/>
    <property type="evidence" value="ECO:0007669"/>
    <property type="project" value="UniProtKB-SubCell"/>
</dbReference>
<evidence type="ECO:0000256" key="1">
    <source>
        <dbReference type="ARBA" id="ARBA00004141"/>
    </source>
</evidence>
<proteinExistence type="predicted"/>
<feature type="transmembrane region" description="Helical" evidence="6">
    <location>
        <begin position="237"/>
        <end position="259"/>
    </location>
</feature>